<comment type="similarity">
    <text evidence="7">Belongs to the glycosyl hydrolase 24 family.</text>
</comment>
<dbReference type="KEGG" id="goy:GLS_c24640"/>
<dbReference type="InterPro" id="IPR002196">
    <property type="entry name" value="Glyco_hydro_24"/>
</dbReference>
<dbReference type="SUPFAM" id="SSF53955">
    <property type="entry name" value="Lysozyme-like"/>
    <property type="match status" value="1"/>
</dbReference>
<dbReference type="EC" id="3.2.1.17" evidence="7"/>
<dbReference type="InterPro" id="IPR033907">
    <property type="entry name" value="Endolysin_autolysin"/>
</dbReference>
<dbReference type="CDD" id="cd00737">
    <property type="entry name" value="lyz_endolysin_autolysin"/>
    <property type="match status" value="1"/>
</dbReference>
<keyword evidence="6 7" id="KW-0326">Glycosidase</keyword>
<dbReference type="GO" id="GO:0009253">
    <property type="term" value="P:peptidoglycan catabolic process"/>
    <property type="evidence" value="ECO:0007669"/>
    <property type="project" value="InterPro"/>
</dbReference>
<evidence type="ECO:0000256" key="6">
    <source>
        <dbReference type="ARBA" id="ARBA00023295"/>
    </source>
</evidence>
<proteinExistence type="inferred from homology"/>
<evidence type="ECO:0000256" key="4">
    <source>
        <dbReference type="ARBA" id="ARBA00022801"/>
    </source>
</evidence>
<dbReference type="Proteomes" id="UP000031656">
    <property type="component" value="Chromosome"/>
</dbReference>
<reference evidence="8 9" key="1">
    <citation type="journal article" date="2015" name="Appl. Microbiol. Biotechnol.">
        <title>The consequence of an additional NADH dehydrogenase paralog on the growth of Gluconobacter oxydans DSM3504.</title>
        <authorList>
            <person name="Kostner D."/>
            <person name="Luchterhand B."/>
            <person name="Junker A."/>
            <person name="Volland S."/>
            <person name="Daniel R."/>
            <person name="Buchs J."/>
            <person name="Liebl W."/>
            <person name="Ehrenreich A."/>
        </authorList>
    </citation>
    <scope>NUCLEOTIDE SEQUENCE [LARGE SCALE GENOMIC DNA]</scope>
    <source>
        <strain evidence="8">DSM 3504</strain>
    </source>
</reference>
<keyword evidence="4 7" id="KW-0378">Hydrolase</keyword>
<dbReference type="PANTHER" id="PTHR38107:SF3">
    <property type="entry name" value="LYSOZYME RRRD-RELATED"/>
    <property type="match status" value="1"/>
</dbReference>
<evidence type="ECO:0000313" key="8">
    <source>
        <dbReference type="EMBL" id="AHK72331.1"/>
    </source>
</evidence>
<dbReference type="Gene3D" id="1.10.530.40">
    <property type="match status" value="1"/>
</dbReference>
<evidence type="ECO:0000313" key="9">
    <source>
        <dbReference type="Proteomes" id="UP000031656"/>
    </source>
</evidence>
<dbReference type="GO" id="GO:0003796">
    <property type="term" value="F:lysozyme activity"/>
    <property type="evidence" value="ECO:0007669"/>
    <property type="project" value="UniProtKB-EC"/>
</dbReference>
<evidence type="ECO:0000256" key="3">
    <source>
        <dbReference type="ARBA" id="ARBA00022638"/>
    </source>
</evidence>
<dbReference type="EMBL" id="CP004373">
    <property type="protein sequence ID" value="AHK72331.1"/>
    <property type="molecule type" value="Genomic_DNA"/>
</dbReference>
<comment type="catalytic activity">
    <reaction evidence="1 7">
        <text>Hydrolysis of (1-&gt;4)-beta-linkages between N-acetylmuramic acid and N-acetyl-D-glucosamine residues in a peptidoglycan and between N-acetyl-D-glucosamine residues in chitodextrins.</text>
        <dbReference type="EC" id="3.2.1.17"/>
    </reaction>
</comment>
<dbReference type="RefSeq" id="WP_052327589.1">
    <property type="nucleotide sequence ID" value="NZ_CP004373.1"/>
</dbReference>
<name>A0A067Z5J3_GLUOY</name>
<dbReference type="GO" id="GO:0031640">
    <property type="term" value="P:killing of cells of another organism"/>
    <property type="evidence" value="ECO:0007669"/>
    <property type="project" value="UniProtKB-KW"/>
</dbReference>
<dbReference type="InterPro" id="IPR051018">
    <property type="entry name" value="Bacteriophage_GH24"/>
</dbReference>
<accession>A0A067Z5J3</accession>
<dbReference type="AlphaFoldDB" id="A0A067Z5J3"/>
<dbReference type="InterPro" id="IPR023347">
    <property type="entry name" value="Lysozyme_dom_sf"/>
</dbReference>
<evidence type="ECO:0000256" key="7">
    <source>
        <dbReference type="RuleBase" id="RU003788"/>
    </source>
</evidence>
<dbReference type="InterPro" id="IPR023346">
    <property type="entry name" value="Lysozyme-like_dom_sf"/>
</dbReference>
<keyword evidence="2 7" id="KW-0929">Antimicrobial</keyword>
<dbReference type="Pfam" id="PF00959">
    <property type="entry name" value="Phage_lysozyme"/>
    <property type="match status" value="1"/>
</dbReference>
<dbReference type="GO" id="GO:0042742">
    <property type="term" value="P:defense response to bacterium"/>
    <property type="evidence" value="ECO:0007669"/>
    <property type="project" value="UniProtKB-KW"/>
</dbReference>
<protein>
    <recommendedName>
        <fullName evidence="7">Lysozyme</fullName>
        <ecNumber evidence="7">3.2.1.17</ecNumber>
    </recommendedName>
</protein>
<organism evidence="8 9">
    <name type="scientific">Gluconobacter oxydans DSM 3504</name>
    <dbReference type="NCBI Taxonomy" id="1288313"/>
    <lineage>
        <taxon>Bacteria</taxon>
        <taxon>Pseudomonadati</taxon>
        <taxon>Pseudomonadota</taxon>
        <taxon>Alphaproteobacteria</taxon>
        <taxon>Acetobacterales</taxon>
        <taxon>Acetobacteraceae</taxon>
        <taxon>Gluconobacter</taxon>
    </lineage>
</organism>
<dbReference type="HOGENOM" id="CLU_091641_3_3_5"/>
<dbReference type="GeneID" id="56906689"/>
<gene>
    <name evidence="8" type="ORF">GLS_c24640</name>
</gene>
<keyword evidence="3 7" id="KW-0081">Bacteriolytic enzyme</keyword>
<dbReference type="HAMAP" id="MF_04110">
    <property type="entry name" value="ENDOLYSIN_T4"/>
    <property type="match status" value="1"/>
</dbReference>
<evidence type="ECO:0000256" key="5">
    <source>
        <dbReference type="ARBA" id="ARBA00023200"/>
    </source>
</evidence>
<evidence type="ECO:0000256" key="1">
    <source>
        <dbReference type="ARBA" id="ARBA00000632"/>
    </source>
</evidence>
<evidence type="ECO:0000256" key="2">
    <source>
        <dbReference type="ARBA" id="ARBA00022529"/>
    </source>
</evidence>
<dbReference type="InterPro" id="IPR034690">
    <property type="entry name" value="Endolysin_T4_type"/>
</dbReference>
<keyword evidence="5" id="KW-1035">Host cytoplasm</keyword>
<dbReference type="PANTHER" id="PTHR38107">
    <property type="match status" value="1"/>
</dbReference>
<sequence>MHETAVVLAVTLLKRPGFEGFRSKPYVCPAGCWTIGYGSRWLKDGRPVTAWTTAISEADAASLLLQSVTVCDGVLSRMVKVSLSDVQRAALLSWQYNVGAPAVESSTLLRKLNAGDYAGAADELLRWDKATVNGHLVELAGLARRRACERDVFLGRQSVLKADPLSA</sequence>
<dbReference type="GO" id="GO:0016998">
    <property type="term" value="P:cell wall macromolecule catabolic process"/>
    <property type="evidence" value="ECO:0007669"/>
    <property type="project" value="InterPro"/>
</dbReference>